<feature type="compositionally biased region" description="Basic residues" evidence="1">
    <location>
        <begin position="47"/>
        <end position="56"/>
    </location>
</feature>
<reference evidence="2 3" key="1">
    <citation type="journal article" date="2025" name="Int. J. Syst. Evol. Microbiol.">
        <title>Desulfovibrio falkowii sp. nov., Porphyromonas miyakawae sp. nov., Mediterraneibacter flintii sp. nov. and Owariibacterium komagatae gen. nov., sp. nov., isolated from human faeces.</title>
        <authorList>
            <person name="Hamaguchi T."/>
            <person name="Ohara M."/>
            <person name="Hisatomi A."/>
            <person name="Sekiguchi K."/>
            <person name="Takeda J.I."/>
            <person name="Ueyama J."/>
            <person name="Ito M."/>
            <person name="Nishiwaki H."/>
            <person name="Ogi T."/>
            <person name="Hirayama M."/>
            <person name="Ohkuma M."/>
            <person name="Sakamoto M."/>
            <person name="Ohno K."/>
        </authorList>
    </citation>
    <scope>NUCLEOTIDE SEQUENCE [LARGE SCALE GENOMIC DNA]</scope>
    <source>
        <strain evidence="2 3">13CB11C</strain>
    </source>
</reference>
<feature type="region of interest" description="Disordered" evidence="1">
    <location>
        <begin position="38"/>
        <end position="65"/>
    </location>
</feature>
<proteinExistence type="predicted"/>
<name>A0ABQ0E1F9_9PORP</name>
<dbReference type="RefSeq" id="WP_411915307.1">
    <property type="nucleotide sequence ID" value="NZ_BAAFSF010000001.1"/>
</dbReference>
<protein>
    <recommendedName>
        <fullName evidence="4">DUF4834 domain-containing protein</fullName>
    </recommendedName>
</protein>
<dbReference type="Proteomes" id="UP001628220">
    <property type="component" value="Unassembled WGS sequence"/>
</dbReference>
<evidence type="ECO:0000313" key="3">
    <source>
        <dbReference type="Proteomes" id="UP001628220"/>
    </source>
</evidence>
<accession>A0ABQ0E1F9</accession>
<evidence type="ECO:0008006" key="4">
    <source>
        <dbReference type="Google" id="ProtNLM"/>
    </source>
</evidence>
<evidence type="ECO:0000256" key="1">
    <source>
        <dbReference type="SAM" id="MobiDB-lite"/>
    </source>
</evidence>
<gene>
    <name evidence="2" type="ORF">Tsumi_06050</name>
</gene>
<comment type="caution">
    <text evidence="2">The sequence shown here is derived from an EMBL/GenBank/DDBJ whole genome shotgun (WGS) entry which is preliminary data.</text>
</comment>
<keyword evidence="3" id="KW-1185">Reference proteome</keyword>
<dbReference type="EMBL" id="BAAFSF010000001">
    <property type="protein sequence ID" value="GAB1251501.1"/>
    <property type="molecule type" value="Genomic_DNA"/>
</dbReference>
<organism evidence="2 3">
    <name type="scientific">Porphyromonas miyakawae</name>
    <dbReference type="NCBI Taxonomy" id="3137470"/>
    <lineage>
        <taxon>Bacteria</taxon>
        <taxon>Pseudomonadati</taxon>
        <taxon>Bacteroidota</taxon>
        <taxon>Bacteroidia</taxon>
        <taxon>Bacteroidales</taxon>
        <taxon>Porphyromonadaceae</taxon>
        <taxon>Porphyromonas</taxon>
    </lineage>
</organism>
<evidence type="ECO:0000313" key="2">
    <source>
        <dbReference type="EMBL" id="GAB1251501.1"/>
    </source>
</evidence>
<sequence>MDFLLILLLIILIIYLCRKWIIRGISTLMIRRLQRQFGEQSQEGVKRRQHHHKTPKKEKLSIEEVERRKFDKDQGEYIDFTEERH</sequence>